<dbReference type="AlphaFoldDB" id="A0A7W7KAV7"/>
<dbReference type="Gene3D" id="3.90.75.20">
    <property type="match status" value="1"/>
</dbReference>
<keyword evidence="3" id="KW-1185">Reference proteome</keyword>
<evidence type="ECO:0000313" key="3">
    <source>
        <dbReference type="Proteomes" id="UP000555448"/>
    </source>
</evidence>
<dbReference type="Proteomes" id="UP000555448">
    <property type="component" value="Unassembled WGS sequence"/>
</dbReference>
<feature type="domain" description="HNH nuclease" evidence="1">
    <location>
        <begin position="2"/>
        <end position="25"/>
    </location>
</feature>
<name>A0A7W7KAV7_9SPHN</name>
<sequence length="99" mass="11424">MDHINGDRGDNRWCNLRPCSRSENLQNRVGFAKSGHKLIVISKTPRGHTRYYCRIGRNGRTINSPTFYDLEAALAWRDEWLRCNGTAFTNTSHINDLTN</sequence>
<dbReference type="EMBL" id="JACHLR010000011">
    <property type="protein sequence ID" value="MBB4859442.1"/>
    <property type="molecule type" value="Genomic_DNA"/>
</dbReference>
<accession>A0A7W7KAV7</accession>
<dbReference type="InterPro" id="IPR044925">
    <property type="entry name" value="His-Me_finger_sf"/>
</dbReference>
<dbReference type="Pfam" id="PF13392">
    <property type="entry name" value="HNH_3"/>
    <property type="match status" value="1"/>
</dbReference>
<protein>
    <recommendedName>
        <fullName evidence="1">HNH nuclease domain-containing protein</fullName>
    </recommendedName>
</protein>
<gene>
    <name evidence="2" type="ORF">HNO88_002771</name>
</gene>
<reference evidence="2 3" key="1">
    <citation type="submission" date="2020-08" db="EMBL/GenBank/DDBJ databases">
        <title>Functional genomics of gut bacteria from endangered species of beetles.</title>
        <authorList>
            <person name="Carlos-Shanley C."/>
        </authorList>
    </citation>
    <scope>NUCLEOTIDE SEQUENCE [LARGE SCALE GENOMIC DNA]</scope>
    <source>
        <strain evidence="2 3">S00245</strain>
    </source>
</reference>
<proteinExistence type="predicted"/>
<evidence type="ECO:0000313" key="2">
    <source>
        <dbReference type="EMBL" id="MBB4859442.1"/>
    </source>
</evidence>
<organism evidence="2 3">
    <name type="scientific">Novosphingobium chloroacetimidivorans</name>
    <dbReference type="NCBI Taxonomy" id="1428314"/>
    <lineage>
        <taxon>Bacteria</taxon>
        <taxon>Pseudomonadati</taxon>
        <taxon>Pseudomonadota</taxon>
        <taxon>Alphaproteobacteria</taxon>
        <taxon>Sphingomonadales</taxon>
        <taxon>Sphingomonadaceae</taxon>
        <taxon>Novosphingobium</taxon>
    </lineage>
</organism>
<dbReference type="SUPFAM" id="SSF54060">
    <property type="entry name" value="His-Me finger endonucleases"/>
    <property type="match status" value="1"/>
</dbReference>
<evidence type="ECO:0000259" key="1">
    <source>
        <dbReference type="Pfam" id="PF13392"/>
    </source>
</evidence>
<dbReference type="InterPro" id="IPR003615">
    <property type="entry name" value="HNH_nuc"/>
</dbReference>
<comment type="caution">
    <text evidence="2">The sequence shown here is derived from an EMBL/GenBank/DDBJ whole genome shotgun (WGS) entry which is preliminary data.</text>
</comment>